<evidence type="ECO:0000256" key="1">
    <source>
        <dbReference type="SAM" id="MobiDB-lite"/>
    </source>
</evidence>
<keyword evidence="3" id="KW-0732">Signal</keyword>
<evidence type="ECO:0000313" key="5">
    <source>
        <dbReference type="Proteomes" id="UP000241890"/>
    </source>
</evidence>
<reference evidence="4 5" key="1">
    <citation type="submission" date="2017-12" db="EMBL/GenBank/DDBJ databases">
        <title>Sequencing, de novo assembly and annotation of complete genome of a new Thraustochytrid species, strain FCC1311.</title>
        <authorList>
            <person name="Sedici K."/>
            <person name="Godart F."/>
            <person name="Aiese Cigliano R."/>
            <person name="Sanseverino W."/>
            <person name="Barakat M."/>
            <person name="Ortet P."/>
            <person name="Marechal E."/>
            <person name="Cagnac O."/>
            <person name="Amato A."/>
        </authorList>
    </citation>
    <scope>NUCLEOTIDE SEQUENCE [LARGE SCALE GENOMIC DNA]</scope>
</reference>
<feature type="transmembrane region" description="Helical" evidence="2">
    <location>
        <begin position="872"/>
        <end position="898"/>
    </location>
</feature>
<proteinExistence type="predicted"/>
<feature type="signal peptide" evidence="3">
    <location>
        <begin position="1"/>
        <end position="21"/>
    </location>
</feature>
<feature type="transmembrane region" description="Helical" evidence="2">
    <location>
        <begin position="682"/>
        <end position="708"/>
    </location>
</feature>
<accession>A0A2R5GPC4</accession>
<evidence type="ECO:0000256" key="2">
    <source>
        <dbReference type="SAM" id="Phobius"/>
    </source>
</evidence>
<dbReference type="Proteomes" id="UP000241890">
    <property type="component" value="Unassembled WGS sequence"/>
</dbReference>
<keyword evidence="5" id="KW-1185">Reference proteome</keyword>
<name>A0A2R5GPC4_9STRA</name>
<organism evidence="4 5">
    <name type="scientific">Hondaea fermentalgiana</name>
    <dbReference type="NCBI Taxonomy" id="2315210"/>
    <lineage>
        <taxon>Eukaryota</taxon>
        <taxon>Sar</taxon>
        <taxon>Stramenopiles</taxon>
        <taxon>Bigyra</taxon>
        <taxon>Labyrinthulomycetes</taxon>
        <taxon>Thraustochytrida</taxon>
        <taxon>Thraustochytriidae</taxon>
        <taxon>Hondaea</taxon>
    </lineage>
</organism>
<dbReference type="EMBL" id="BEYU01000128">
    <property type="protein sequence ID" value="GBG32717.1"/>
    <property type="molecule type" value="Genomic_DNA"/>
</dbReference>
<gene>
    <name evidence="4" type="ORF">FCC1311_089422</name>
</gene>
<sequence length="1076" mass="116202">MAVKLALVALVLALVMAMANSERPGAAGGREAKANTAKTAMKTTRKMVVKGAKPMPSSDFEREGARPVCSSLDGPSFVKWERTFSMTNSDQNSGDHERLGLDGSNTNSMTLNELLASVFSTLAENGGNAKSYVDNFKRVHPAAEGPGKVYAEGHFTMRATYFLWNEKMPAAGDAGNTATSTTATSNTTVFISAEPDQWILRPGADWVMIGLEGSIRRSPSQADTLEDAAIYTLEAVLVDVDRIPLPSCSKLQAFARVQSGNDSGDLGSWDDIFAGQTWKGQYVCGGLPTEVELTLSHAKEALEWRLPGRGLEGTFRFTAKTPGSSLSKGKNGESALDVRLTEAGCKCKSTWEAVYKRPDGQTVREVVRYAACGNPGAARSRDFCAIEPDSCESAPESASWDYCVKDWRTLHENARAQAASSRAGKGQKFSLTLDGDIPVFEQQREGYGQIELSLEDLQAMLKDLGAQAGDFIYDMLSNDDWNVDSTSNAYTSLMVNFQDAAACEPLGSYFAQTIASVQVRGGASDDWEGNLAFDNSLMEKAFHFLTDDNTTQSFLAVQVGLVHWLPNFFVRTVSLNVVARTESRVSVHIGNPVLASEACPYAWNESSAPMNAALTHYLLQTAGQVETMLFSAEAAQAEEASLSGQRWLAKEAWTCTAPSSDMIPPDQVCQMASDQAFFRPSYYVFVAIWAAFAIVCFIWFVVFVRAFLRDRVSSAASSKPTEATKEQAAKGASSAPGDESTVRAPGAGEQPSATAETAAVSNEDEDRIAQMEVETDFAIGVLRTMLVIDVDLTDASVGPKLAAKQYCVLLLPALLPMLWSIELACDMNEVDCTRRVMIQLPIFYVVAAYSGVVAVFLIGSVWKIYPGNALRLFLRALTILLSSVSVLMLCTHLLWLAVALTVDPLTAGSRIIGLLSIFIYAQQTLSKARSTYAQMVARLIKAGHTGAELESELEKRGFSKRQLVSLLWISTSALLLAFVWCVLCGVIFYANRPGTPGGSVLSFFTGAVIPFAAAVMHIANAVKSKAKVEDVTPLQDLVADAEAASEESNLSNALQHVADTIKKLEKSAKTLNQDAS</sequence>
<protein>
    <submittedName>
        <fullName evidence="4">Uncharacterized protein</fullName>
    </submittedName>
</protein>
<feature type="chain" id="PRO_5015362120" evidence="3">
    <location>
        <begin position="22"/>
        <end position="1076"/>
    </location>
</feature>
<feature type="region of interest" description="Disordered" evidence="1">
    <location>
        <begin position="718"/>
        <end position="761"/>
    </location>
</feature>
<comment type="caution">
    <text evidence="4">The sequence shown here is derived from an EMBL/GenBank/DDBJ whole genome shotgun (WGS) entry which is preliminary data.</text>
</comment>
<keyword evidence="2" id="KW-1133">Transmembrane helix</keyword>
<keyword evidence="2" id="KW-0812">Transmembrane</keyword>
<dbReference type="InParanoid" id="A0A2R5GPC4"/>
<keyword evidence="2" id="KW-0472">Membrane</keyword>
<feature type="region of interest" description="Disordered" evidence="1">
    <location>
        <begin position="47"/>
        <end position="67"/>
    </location>
</feature>
<evidence type="ECO:0000313" key="4">
    <source>
        <dbReference type="EMBL" id="GBG32717.1"/>
    </source>
</evidence>
<feature type="transmembrane region" description="Helical" evidence="2">
    <location>
        <begin position="842"/>
        <end position="865"/>
    </location>
</feature>
<feature type="transmembrane region" description="Helical" evidence="2">
    <location>
        <begin position="1000"/>
        <end position="1019"/>
    </location>
</feature>
<feature type="transmembrane region" description="Helical" evidence="2">
    <location>
        <begin position="963"/>
        <end position="988"/>
    </location>
</feature>
<evidence type="ECO:0000256" key="3">
    <source>
        <dbReference type="SAM" id="SignalP"/>
    </source>
</evidence>
<dbReference type="AlphaFoldDB" id="A0A2R5GPC4"/>